<accession>A0ABT6MSB0</accession>
<gene>
    <name evidence="1" type="ORF">QF205_07820</name>
</gene>
<reference evidence="1" key="1">
    <citation type="journal article" date="2007" name="Int. J. Syst. Evol. Microbiol.">
        <title>Luteimonas composti sp. nov., a moderately thermophilic bacterium isolated from food waste.</title>
        <authorList>
            <person name="Young C.C."/>
            <person name="Kampfer P."/>
            <person name="Chen W.M."/>
            <person name="Yen W.S."/>
            <person name="Arun A.B."/>
            <person name="Lai W.A."/>
            <person name="Shen F.T."/>
            <person name="Rekha P.D."/>
            <person name="Lin K.Y."/>
            <person name="Chou J.H."/>
        </authorList>
    </citation>
    <scope>NUCLEOTIDE SEQUENCE</scope>
    <source>
        <strain evidence="1">CC-YY355</strain>
    </source>
</reference>
<evidence type="ECO:0000313" key="2">
    <source>
        <dbReference type="Proteomes" id="UP001160550"/>
    </source>
</evidence>
<dbReference type="EMBL" id="JARYGX010000017">
    <property type="protein sequence ID" value="MDH7452983.1"/>
    <property type="molecule type" value="Genomic_DNA"/>
</dbReference>
<evidence type="ECO:0000313" key="1">
    <source>
        <dbReference type="EMBL" id="MDH7452983.1"/>
    </source>
</evidence>
<organism evidence="1 2">
    <name type="scientific">Luteimonas composti</name>
    <dbReference type="NCBI Taxonomy" id="398257"/>
    <lineage>
        <taxon>Bacteria</taxon>
        <taxon>Pseudomonadati</taxon>
        <taxon>Pseudomonadota</taxon>
        <taxon>Gammaproteobacteria</taxon>
        <taxon>Lysobacterales</taxon>
        <taxon>Lysobacteraceae</taxon>
        <taxon>Luteimonas</taxon>
    </lineage>
</organism>
<dbReference type="RefSeq" id="WP_280942195.1">
    <property type="nucleotide sequence ID" value="NZ_JARYGX010000017.1"/>
</dbReference>
<reference evidence="1" key="2">
    <citation type="submission" date="2023-04" db="EMBL/GenBank/DDBJ databases">
        <authorList>
            <person name="Sun J.-Q."/>
        </authorList>
    </citation>
    <scope>NUCLEOTIDE SEQUENCE</scope>
    <source>
        <strain evidence="1">CC-YY355</strain>
    </source>
</reference>
<keyword evidence="2" id="KW-1185">Reference proteome</keyword>
<sequence>MSEINWNSVISDIQLREARENNALESSRSGRGGGWLEAFAIAMGKLIERQGNALMRTAESIGDEPTAADSTRLTVQSQMYSMFIQAVSTALKSMGEGQTAMARKSG</sequence>
<proteinExistence type="predicted"/>
<protein>
    <submittedName>
        <fullName evidence="1">Uncharacterized protein</fullName>
    </submittedName>
</protein>
<name>A0ABT6MSB0_9GAMM</name>
<dbReference type="Proteomes" id="UP001160550">
    <property type="component" value="Unassembled WGS sequence"/>
</dbReference>
<comment type="caution">
    <text evidence="1">The sequence shown here is derived from an EMBL/GenBank/DDBJ whole genome shotgun (WGS) entry which is preliminary data.</text>
</comment>